<reference evidence="2" key="1">
    <citation type="submission" date="2022-08" db="EMBL/GenBank/DDBJ databases">
        <authorList>
            <consortium name="DOE Joint Genome Institute"/>
            <person name="Min B."/>
            <person name="Riley R."/>
            <person name="Sierra-Patev S."/>
            <person name="Naranjo-Ortiz M."/>
            <person name="Looney B."/>
            <person name="Konkel Z."/>
            <person name="Slot J.C."/>
            <person name="Sakamoto Y."/>
            <person name="Steenwyk J.L."/>
            <person name="Rokas A."/>
            <person name="Carro J."/>
            <person name="Camarero S."/>
            <person name="Ferreira P."/>
            <person name="Molpeceres G."/>
            <person name="Ruiz-Duenas F.J."/>
            <person name="Serrano A."/>
            <person name="Henrissat B."/>
            <person name="Drula E."/>
            <person name="Hughes K.W."/>
            <person name="Mata J.L."/>
            <person name="Ishikawa N.K."/>
            <person name="Vargas-Isla R."/>
            <person name="Ushijima S."/>
            <person name="Smith C.A."/>
            <person name="Ahrendt S."/>
            <person name="Andreopoulos W."/>
            <person name="He G."/>
            <person name="Labutti K."/>
            <person name="Lipzen A."/>
            <person name="Ng V."/>
            <person name="Sandor L."/>
            <person name="Barry K."/>
            <person name="Martinez A.T."/>
            <person name="Xiao Y."/>
            <person name="Gibbons J.G."/>
            <person name="Terashima K."/>
            <person name="Hibbett D.S."/>
            <person name="Grigoriev I.V."/>
        </authorList>
    </citation>
    <scope>NUCLEOTIDE SEQUENCE</scope>
    <source>
        <strain evidence="2">TFB9207</strain>
    </source>
</reference>
<accession>A0AA38P8U7</accession>
<evidence type="ECO:0008006" key="4">
    <source>
        <dbReference type="Google" id="ProtNLM"/>
    </source>
</evidence>
<feature type="chain" id="PRO_5041305896" description="Galactose-binding like protein" evidence="1">
    <location>
        <begin position="21"/>
        <end position="105"/>
    </location>
</feature>
<protein>
    <recommendedName>
        <fullName evidence="4">Galactose-binding like protein</fullName>
    </recommendedName>
</protein>
<feature type="signal peptide" evidence="1">
    <location>
        <begin position="1"/>
        <end position="20"/>
    </location>
</feature>
<dbReference type="EMBL" id="MU806182">
    <property type="protein sequence ID" value="KAJ3838443.1"/>
    <property type="molecule type" value="Genomic_DNA"/>
</dbReference>
<sequence length="105" mass="11369">MGKLTFLFMATMILCGPLKSTCLTFNVSSPTITEAALFVSYTRESADPQNWIVLATSSEANSNSTIPLEISLPVPNQSQLGGSLMLHRFLSDINITLQGMEIVDS</sequence>
<keyword evidence="1" id="KW-0732">Signal</keyword>
<proteinExistence type="predicted"/>
<dbReference type="Proteomes" id="UP001163846">
    <property type="component" value="Unassembled WGS sequence"/>
</dbReference>
<evidence type="ECO:0000256" key="1">
    <source>
        <dbReference type="SAM" id="SignalP"/>
    </source>
</evidence>
<keyword evidence="3" id="KW-1185">Reference proteome</keyword>
<evidence type="ECO:0000313" key="2">
    <source>
        <dbReference type="EMBL" id="KAJ3838443.1"/>
    </source>
</evidence>
<dbReference type="AlphaFoldDB" id="A0AA38P8U7"/>
<name>A0AA38P8U7_9AGAR</name>
<gene>
    <name evidence="2" type="ORF">F5878DRAFT_619574</name>
</gene>
<organism evidence="2 3">
    <name type="scientific">Lentinula raphanica</name>
    <dbReference type="NCBI Taxonomy" id="153919"/>
    <lineage>
        <taxon>Eukaryota</taxon>
        <taxon>Fungi</taxon>
        <taxon>Dikarya</taxon>
        <taxon>Basidiomycota</taxon>
        <taxon>Agaricomycotina</taxon>
        <taxon>Agaricomycetes</taxon>
        <taxon>Agaricomycetidae</taxon>
        <taxon>Agaricales</taxon>
        <taxon>Marasmiineae</taxon>
        <taxon>Omphalotaceae</taxon>
        <taxon>Lentinula</taxon>
    </lineage>
</organism>
<comment type="caution">
    <text evidence="2">The sequence shown here is derived from an EMBL/GenBank/DDBJ whole genome shotgun (WGS) entry which is preliminary data.</text>
</comment>
<evidence type="ECO:0000313" key="3">
    <source>
        <dbReference type="Proteomes" id="UP001163846"/>
    </source>
</evidence>